<accession>A0A1S3FNH4</accession>
<dbReference type="CDD" id="cd22717">
    <property type="entry name" value="FHA_APLF"/>
    <property type="match status" value="1"/>
</dbReference>
<feature type="region of interest" description="Disordered" evidence="22">
    <location>
        <begin position="280"/>
        <end position="311"/>
    </location>
</feature>
<keyword evidence="17" id="KW-0539">Nucleus</keyword>
<dbReference type="GeneID" id="105990127"/>
<dbReference type="AlphaFoldDB" id="A0A1S3FNH4"/>
<keyword evidence="25" id="KW-1185">Reference proteome</keyword>
<evidence type="ECO:0000313" key="25">
    <source>
        <dbReference type="Proteomes" id="UP000081671"/>
    </source>
</evidence>
<evidence type="ECO:0000256" key="3">
    <source>
        <dbReference type="ARBA" id="ARBA00004514"/>
    </source>
</evidence>
<feature type="domain" description="PNK FHA" evidence="24">
    <location>
        <begin position="21"/>
        <end position="66"/>
    </location>
</feature>
<feature type="region of interest" description="Disordered" evidence="22">
    <location>
        <begin position="324"/>
        <end position="361"/>
    </location>
</feature>
<keyword evidence="14" id="KW-0862">Zinc</keyword>
<comment type="similarity">
    <text evidence="18">Belongs to the APLF family.</text>
</comment>
<dbReference type="InterPro" id="IPR019406">
    <property type="entry name" value="APLF_PBZ"/>
</dbReference>
<dbReference type="GO" id="GO:0035861">
    <property type="term" value="C:site of double-strand break"/>
    <property type="evidence" value="ECO:0007669"/>
    <property type="project" value="TreeGrafter"/>
</dbReference>
<dbReference type="STRING" id="10020.ENSDORP00000010563"/>
<dbReference type="GO" id="GO:0005829">
    <property type="term" value="C:cytosol"/>
    <property type="evidence" value="ECO:0007669"/>
    <property type="project" value="UniProtKB-SubCell"/>
</dbReference>
<evidence type="ECO:0000256" key="11">
    <source>
        <dbReference type="ARBA" id="ARBA00022765"/>
    </source>
</evidence>
<keyword evidence="8" id="KW-0677">Repeat</keyword>
<feature type="compositionally biased region" description="Polar residues" evidence="22">
    <location>
        <begin position="233"/>
        <end position="247"/>
    </location>
</feature>
<evidence type="ECO:0000256" key="8">
    <source>
        <dbReference type="ARBA" id="ARBA00022737"/>
    </source>
</evidence>
<evidence type="ECO:0000256" key="19">
    <source>
        <dbReference type="ARBA" id="ARBA00065640"/>
    </source>
</evidence>
<proteinExistence type="inferred from homology"/>
<dbReference type="OrthoDB" id="10256774at2759"/>
<evidence type="ECO:0000256" key="21">
    <source>
        <dbReference type="ARBA" id="ARBA00083724"/>
    </source>
</evidence>
<dbReference type="InterPro" id="IPR008984">
    <property type="entry name" value="SMAD_FHA_dom_sf"/>
</dbReference>
<dbReference type="GO" id="GO:0006302">
    <property type="term" value="P:double-strand break repair"/>
    <property type="evidence" value="ECO:0007669"/>
    <property type="project" value="InterPro"/>
</dbReference>
<keyword evidence="6" id="KW-0597">Phosphoprotein</keyword>
<dbReference type="PANTHER" id="PTHR21315:SF2">
    <property type="entry name" value="APRATAXIN AND PNK-LIKE FACTOR"/>
    <property type="match status" value="1"/>
</dbReference>
<evidence type="ECO:0000256" key="15">
    <source>
        <dbReference type="ARBA" id="ARBA00023054"/>
    </source>
</evidence>
<evidence type="ECO:0000259" key="24">
    <source>
        <dbReference type="Pfam" id="PF17913"/>
    </source>
</evidence>
<dbReference type="Pfam" id="PF17913">
    <property type="entry name" value="FHA_2"/>
    <property type="match status" value="1"/>
</dbReference>
<dbReference type="CTD" id="200558"/>
<reference evidence="26" key="1">
    <citation type="submission" date="2025-08" db="UniProtKB">
        <authorList>
            <consortium name="RefSeq"/>
        </authorList>
    </citation>
    <scope>IDENTIFICATION</scope>
    <source>
        <tissue evidence="26">Kidney</tissue>
    </source>
</reference>
<keyword evidence="15" id="KW-0175">Coiled coil</keyword>
<protein>
    <recommendedName>
        <fullName evidence="20">Aprataxin and PNK-like factor</fullName>
    </recommendedName>
    <alternativeName>
        <fullName evidence="21">Apurinic-apyrimidinic endonuclease APLF</fullName>
    </alternativeName>
</protein>
<dbReference type="InParanoid" id="A0A1S3FNH4"/>
<keyword evidence="5" id="KW-0963">Cytoplasm</keyword>
<dbReference type="Pfam" id="PF10283">
    <property type="entry name" value="zf-CCHH"/>
    <property type="match status" value="2"/>
</dbReference>
<feature type="region of interest" description="Disordered" evidence="22">
    <location>
        <begin position="231"/>
        <end position="258"/>
    </location>
</feature>
<evidence type="ECO:0000259" key="23">
    <source>
        <dbReference type="Pfam" id="PF10283"/>
    </source>
</evidence>
<name>A0A1S3FNH4_DIPOR</name>
<evidence type="ECO:0000256" key="7">
    <source>
        <dbReference type="ARBA" id="ARBA00022723"/>
    </source>
</evidence>
<dbReference type="FunCoup" id="A0A1S3FNH4">
    <property type="interactions" value="2951"/>
</dbReference>
<feature type="region of interest" description="Disordered" evidence="22">
    <location>
        <begin position="431"/>
        <end position="493"/>
    </location>
</feature>
<feature type="domain" description="PBZ-type" evidence="23">
    <location>
        <begin position="365"/>
        <end position="390"/>
    </location>
</feature>
<sequence length="493" mass="54877">MSRGFELQPLDGGPRVALGPGETVIGRGPLLGITDKKVSRRHAILEVVGGQLRIKPIHTNPCFYQSSETGQLLPMKRNLWCWLHPGDRLSLLVDKYIFRVSSTHSETDLECTLINSQTFDENDILNEIPKSPVINLPNKTTCTSQLESSPEIINSQTSTVNNLSFLGECRTNPAQRKRILPAWMLAENSSDQDLLAPIVSGGNGVIQGNGKEGSCKKATLLDMTQQGRKRLISSGNSKSTSAEQNSGKKNKNIDQEEPVISSKEILDSFSPITLNNTNVKSAKTKTQRNKTILDEHEVVTKETPNEEDKAASCSESCLSVQSKSFPTESDRCHPDSGSDPSSPETLHAKATDSVPLDSEGNKVKRTSCMYGANCYRKNPVHFQCFSHPGDADYGDVQVVGEEEVDSRPECPYGASCYRKNPQHKIEYRHSILPDEGDDAQSNEYMNDSFLDEEEEDYEPKDEDSDWEPGKEDEEKEDMEELLKEAKTFMKRKK</sequence>
<keyword evidence="10" id="KW-0227">DNA damage</keyword>
<keyword evidence="4" id="KW-0158">Chromosome</keyword>
<keyword evidence="11" id="KW-0013">ADP-ribosylation</keyword>
<dbReference type="GO" id="GO:0003906">
    <property type="term" value="F:DNA-(apurinic or apyrimidinic site) endonuclease activity"/>
    <property type="evidence" value="ECO:0007669"/>
    <property type="project" value="InterPro"/>
</dbReference>
<evidence type="ECO:0000256" key="20">
    <source>
        <dbReference type="ARBA" id="ARBA00071713"/>
    </source>
</evidence>
<organism evidence="25 26">
    <name type="scientific">Dipodomys ordii</name>
    <name type="common">Ord's kangaroo rat</name>
    <dbReference type="NCBI Taxonomy" id="10020"/>
    <lineage>
        <taxon>Eukaryota</taxon>
        <taxon>Metazoa</taxon>
        <taxon>Chordata</taxon>
        <taxon>Craniata</taxon>
        <taxon>Vertebrata</taxon>
        <taxon>Euteleostomi</taxon>
        <taxon>Mammalia</taxon>
        <taxon>Eutheria</taxon>
        <taxon>Euarchontoglires</taxon>
        <taxon>Glires</taxon>
        <taxon>Rodentia</taxon>
        <taxon>Castorimorpha</taxon>
        <taxon>Heteromyidae</taxon>
        <taxon>Dipodomyinae</taxon>
        <taxon>Dipodomys</taxon>
    </lineage>
</organism>
<dbReference type="GO" id="GO:0005634">
    <property type="term" value="C:nucleus"/>
    <property type="evidence" value="ECO:0007669"/>
    <property type="project" value="UniProtKB-SubCell"/>
</dbReference>
<keyword evidence="16" id="KW-0234">DNA repair</keyword>
<dbReference type="GO" id="GO:0000166">
    <property type="term" value="F:nucleotide binding"/>
    <property type="evidence" value="ECO:0007669"/>
    <property type="project" value="UniProtKB-KW"/>
</dbReference>
<feature type="compositionally biased region" description="Acidic residues" evidence="22">
    <location>
        <begin position="449"/>
        <end position="479"/>
    </location>
</feature>
<feature type="domain" description="PBZ-type" evidence="23">
    <location>
        <begin position="407"/>
        <end position="429"/>
    </location>
</feature>
<evidence type="ECO:0000256" key="18">
    <source>
        <dbReference type="ARBA" id="ARBA00060990"/>
    </source>
</evidence>
<keyword evidence="12" id="KW-0863">Zinc-finger</keyword>
<keyword evidence="9" id="KW-0547">Nucleotide-binding</keyword>
<dbReference type="Proteomes" id="UP000081671">
    <property type="component" value="Unplaced"/>
</dbReference>
<evidence type="ECO:0000256" key="5">
    <source>
        <dbReference type="ARBA" id="ARBA00022490"/>
    </source>
</evidence>
<feature type="compositionally biased region" description="Basic and acidic residues" evidence="22">
    <location>
        <begin position="291"/>
        <end position="310"/>
    </location>
</feature>
<dbReference type="InterPro" id="IPR041388">
    <property type="entry name" value="FHA_2"/>
</dbReference>
<evidence type="ECO:0000256" key="12">
    <source>
        <dbReference type="ARBA" id="ARBA00022771"/>
    </source>
</evidence>
<evidence type="ECO:0000256" key="16">
    <source>
        <dbReference type="ARBA" id="ARBA00023204"/>
    </source>
</evidence>
<evidence type="ECO:0000256" key="17">
    <source>
        <dbReference type="ARBA" id="ARBA00023242"/>
    </source>
</evidence>
<comment type="subunit">
    <text evidence="19">Interacts with LIG4. Interacts with PARP1. Interacts with XRCC4. Interacts (via KBM motif) with XRCC5 and XRCC6; promoting recruitment to DNA damage sites. Interacts with XRCC1. Interacts (via C-terminal disordered region) with histones; interacts with histone H2A, H2B and H3-H4.</text>
</comment>
<evidence type="ECO:0000256" key="22">
    <source>
        <dbReference type="SAM" id="MobiDB-lite"/>
    </source>
</evidence>
<evidence type="ECO:0000256" key="9">
    <source>
        <dbReference type="ARBA" id="ARBA00022741"/>
    </source>
</evidence>
<evidence type="ECO:0000256" key="6">
    <source>
        <dbReference type="ARBA" id="ARBA00022553"/>
    </source>
</evidence>
<dbReference type="PANTHER" id="PTHR21315">
    <property type="entry name" value="APRATAXIN AND PNK-LIKE FACTOR-RELATED"/>
    <property type="match status" value="1"/>
</dbReference>
<dbReference type="Gene3D" id="2.60.200.20">
    <property type="match status" value="1"/>
</dbReference>
<evidence type="ECO:0000256" key="10">
    <source>
        <dbReference type="ARBA" id="ARBA00022763"/>
    </source>
</evidence>
<dbReference type="RefSeq" id="XP_012877910.1">
    <property type="nucleotide sequence ID" value="XM_013022456.1"/>
</dbReference>
<gene>
    <name evidence="26" type="primary">Aplf</name>
</gene>
<evidence type="ECO:0000313" key="26">
    <source>
        <dbReference type="RefSeq" id="XP_012877910.1"/>
    </source>
</evidence>
<dbReference type="GO" id="GO:0008270">
    <property type="term" value="F:zinc ion binding"/>
    <property type="evidence" value="ECO:0007669"/>
    <property type="project" value="UniProtKB-KW"/>
</dbReference>
<dbReference type="InterPro" id="IPR039253">
    <property type="entry name" value="APLF"/>
</dbReference>
<evidence type="ECO:0000256" key="4">
    <source>
        <dbReference type="ARBA" id="ARBA00022454"/>
    </source>
</evidence>
<dbReference type="SUPFAM" id="SSF49879">
    <property type="entry name" value="SMAD/FHA domain"/>
    <property type="match status" value="1"/>
</dbReference>
<evidence type="ECO:0000256" key="14">
    <source>
        <dbReference type="ARBA" id="ARBA00022833"/>
    </source>
</evidence>
<keyword evidence="13" id="KW-0378">Hydrolase</keyword>
<keyword evidence="7" id="KW-0479">Metal-binding</keyword>
<evidence type="ECO:0000256" key="2">
    <source>
        <dbReference type="ARBA" id="ARBA00004286"/>
    </source>
</evidence>
<dbReference type="FunFam" id="2.60.200.20:FF:000026">
    <property type="entry name" value="Aprataxin and PNKP like factor"/>
    <property type="match status" value="1"/>
</dbReference>
<dbReference type="KEGG" id="dord:105990127"/>
<dbReference type="GO" id="GO:0008408">
    <property type="term" value="F:3'-5' exonuclease activity"/>
    <property type="evidence" value="ECO:0007669"/>
    <property type="project" value="InterPro"/>
</dbReference>
<comment type="subcellular location">
    <subcellularLocation>
        <location evidence="2">Chromosome</location>
    </subcellularLocation>
    <subcellularLocation>
        <location evidence="3">Cytoplasm</location>
        <location evidence="3">Cytosol</location>
    </subcellularLocation>
    <subcellularLocation>
        <location evidence="1">Nucleus</location>
    </subcellularLocation>
</comment>
<evidence type="ECO:0000256" key="1">
    <source>
        <dbReference type="ARBA" id="ARBA00004123"/>
    </source>
</evidence>
<evidence type="ECO:0000256" key="13">
    <source>
        <dbReference type="ARBA" id="ARBA00022801"/>
    </source>
</evidence>